<feature type="compositionally biased region" description="Basic residues" evidence="11">
    <location>
        <begin position="721"/>
        <end position="742"/>
    </location>
</feature>
<dbReference type="InterPro" id="IPR036236">
    <property type="entry name" value="Znf_C2H2_sf"/>
</dbReference>
<evidence type="ECO:0000256" key="2">
    <source>
        <dbReference type="ARBA" id="ARBA00022723"/>
    </source>
</evidence>
<feature type="domain" description="C2H2-type" evidence="12">
    <location>
        <begin position="971"/>
        <end position="998"/>
    </location>
</feature>
<dbReference type="PANTHER" id="PTHR46105">
    <property type="entry name" value="AGAP004733-PA"/>
    <property type="match status" value="1"/>
</dbReference>
<dbReference type="GO" id="GO:0000981">
    <property type="term" value="F:DNA-binding transcription factor activity, RNA polymerase II-specific"/>
    <property type="evidence" value="ECO:0007669"/>
    <property type="project" value="TreeGrafter"/>
</dbReference>
<dbReference type="SMART" id="SM00355">
    <property type="entry name" value="ZnF_C2H2"/>
    <property type="match status" value="3"/>
</dbReference>
<feature type="region of interest" description="Disordered" evidence="11">
    <location>
        <begin position="812"/>
        <end position="876"/>
    </location>
</feature>
<feature type="compositionally biased region" description="Basic and acidic residues" evidence="11">
    <location>
        <begin position="867"/>
        <end position="876"/>
    </location>
</feature>
<evidence type="ECO:0000256" key="3">
    <source>
        <dbReference type="ARBA" id="ARBA00022737"/>
    </source>
</evidence>
<evidence type="ECO:0000256" key="4">
    <source>
        <dbReference type="ARBA" id="ARBA00022771"/>
    </source>
</evidence>
<keyword evidence="7" id="KW-0238">DNA-binding</keyword>
<evidence type="ECO:0000259" key="12">
    <source>
        <dbReference type="PROSITE" id="PS50157"/>
    </source>
</evidence>
<feature type="compositionally biased region" description="Basic residues" evidence="11">
    <location>
        <begin position="857"/>
        <end position="866"/>
    </location>
</feature>
<evidence type="ECO:0000313" key="14">
    <source>
        <dbReference type="Proteomes" id="UP000193920"/>
    </source>
</evidence>
<evidence type="ECO:0000256" key="5">
    <source>
        <dbReference type="ARBA" id="ARBA00022833"/>
    </source>
</evidence>
<name>A0A1Y2FKV2_9FUNG</name>
<evidence type="ECO:0000256" key="6">
    <source>
        <dbReference type="ARBA" id="ARBA00023015"/>
    </source>
</evidence>
<comment type="subcellular location">
    <subcellularLocation>
        <location evidence="1">Nucleus</location>
    </subcellularLocation>
</comment>
<feature type="domain" description="C2H2-type" evidence="12">
    <location>
        <begin position="999"/>
        <end position="1026"/>
    </location>
</feature>
<evidence type="ECO:0000256" key="8">
    <source>
        <dbReference type="ARBA" id="ARBA00023163"/>
    </source>
</evidence>
<feature type="compositionally biased region" description="Basic and acidic residues" evidence="11">
    <location>
        <begin position="634"/>
        <end position="644"/>
    </location>
</feature>
<accession>A0A1Y2FKV2</accession>
<keyword evidence="5" id="KW-0862">Zinc</keyword>
<evidence type="ECO:0000256" key="9">
    <source>
        <dbReference type="ARBA" id="ARBA00023242"/>
    </source>
</evidence>
<dbReference type="GO" id="GO:0005634">
    <property type="term" value="C:nucleus"/>
    <property type="evidence" value="ECO:0007669"/>
    <property type="project" value="UniProtKB-SubCell"/>
</dbReference>
<dbReference type="FunFam" id="3.30.160.60:FF:000007">
    <property type="entry name" value="Basic krueppel-like factor 3"/>
    <property type="match status" value="1"/>
</dbReference>
<feature type="compositionally biased region" description="Basic and acidic residues" evidence="11">
    <location>
        <begin position="698"/>
        <end position="714"/>
    </location>
</feature>
<dbReference type="GO" id="GO:0008270">
    <property type="term" value="F:zinc ion binding"/>
    <property type="evidence" value="ECO:0007669"/>
    <property type="project" value="UniProtKB-KW"/>
</dbReference>
<dbReference type="AlphaFoldDB" id="A0A1Y2FKV2"/>
<dbReference type="Pfam" id="PF00096">
    <property type="entry name" value="zf-C2H2"/>
    <property type="match status" value="3"/>
</dbReference>
<feature type="compositionally biased region" description="Low complexity" evidence="11">
    <location>
        <begin position="769"/>
        <end position="788"/>
    </location>
</feature>
<feature type="compositionally biased region" description="Low complexity" evidence="11">
    <location>
        <begin position="816"/>
        <end position="833"/>
    </location>
</feature>
<keyword evidence="6" id="KW-0805">Transcription regulation</keyword>
<organism evidence="13 14">
    <name type="scientific">Neocallimastix californiae</name>
    <dbReference type="NCBI Taxonomy" id="1754190"/>
    <lineage>
        <taxon>Eukaryota</taxon>
        <taxon>Fungi</taxon>
        <taxon>Fungi incertae sedis</taxon>
        <taxon>Chytridiomycota</taxon>
        <taxon>Chytridiomycota incertae sedis</taxon>
        <taxon>Neocallimastigomycetes</taxon>
        <taxon>Neocallimastigales</taxon>
        <taxon>Neocallimastigaceae</taxon>
        <taxon>Neocallimastix</taxon>
    </lineage>
</organism>
<evidence type="ECO:0000256" key="10">
    <source>
        <dbReference type="PROSITE-ProRule" id="PRU00042"/>
    </source>
</evidence>
<gene>
    <name evidence="13" type="ORF">LY90DRAFT_221615</name>
</gene>
<dbReference type="EMBL" id="MCOG01000005">
    <property type="protein sequence ID" value="ORY84600.1"/>
    <property type="molecule type" value="Genomic_DNA"/>
</dbReference>
<evidence type="ECO:0000313" key="13">
    <source>
        <dbReference type="EMBL" id="ORY84600.1"/>
    </source>
</evidence>
<comment type="caution">
    <text evidence="13">The sequence shown here is derived from an EMBL/GenBank/DDBJ whole genome shotgun (WGS) entry which is preliminary data.</text>
</comment>
<proteinExistence type="predicted"/>
<dbReference type="SUPFAM" id="SSF57667">
    <property type="entry name" value="beta-beta-alpha zinc fingers"/>
    <property type="match status" value="2"/>
</dbReference>
<dbReference type="Gene3D" id="3.30.160.60">
    <property type="entry name" value="Classic Zinc Finger"/>
    <property type="match status" value="3"/>
</dbReference>
<reference evidence="13 14" key="1">
    <citation type="submission" date="2016-08" db="EMBL/GenBank/DDBJ databases">
        <title>A Parts List for Fungal Cellulosomes Revealed by Comparative Genomics.</title>
        <authorList>
            <consortium name="DOE Joint Genome Institute"/>
            <person name="Haitjema C.H."/>
            <person name="Gilmore S.P."/>
            <person name="Henske J.K."/>
            <person name="Solomon K.V."/>
            <person name="De Groot R."/>
            <person name="Kuo A."/>
            <person name="Mondo S.J."/>
            <person name="Salamov A.A."/>
            <person name="Labutti K."/>
            <person name="Zhao Z."/>
            <person name="Chiniquy J."/>
            <person name="Barry K."/>
            <person name="Brewer H.M."/>
            <person name="Purvine S.O."/>
            <person name="Wright A.T."/>
            <person name="Boxma B."/>
            <person name="Van Alen T."/>
            <person name="Hackstein J.H."/>
            <person name="Baker S.E."/>
            <person name="Grigoriev I.V."/>
            <person name="O'Malley M.A."/>
        </authorList>
    </citation>
    <scope>NUCLEOTIDE SEQUENCE [LARGE SCALE GENOMIC DNA]</scope>
    <source>
        <strain evidence="13 14">G1</strain>
    </source>
</reference>
<dbReference type="PANTHER" id="PTHR46105:SF5">
    <property type="entry name" value="ZINC FINGER AND BTB DOMAIN-CONTAINING PROTEIN 44 ISOFORM X1"/>
    <property type="match status" value="1"/>
</dbReference>
<dbReference type="PROSITE" id="PS00028">
    <property type="entry name" value="ZINC_FINGER_C2H2_1"/>
    <property type="match status" value="2"/>
</dbReference>
<evidence type="ECO:0000256" key="7">
    <source>
        <dbReference type="ARBA" id="ARBA00023125"/>
    </source>
</evidence>
<feature type="compositionally biased region" description="Basic and acidic residues" evidence="11">
    <location>
        <begin position="652"/>
        <end position="661"/>
    </location>
</feature>
<dbReference type="InterPro" id="IPR050457">
    <property type="entry name" value="ZnFinger_BTB_dom_contain"/>
</dbReference>
<dbReference type="Proteomes" id="UP000193920">
    <property type="component" value="Unassembled WGS sequence"/>
</dbReference>
<evidence type="ECO:0000256" key="11">
    <source>
        <dbReference type="SAM" id="MobiDB-lite"/>
    </source>
</evidence>
<sequence length="1026" mass="116409">MDAFLTSKEIDLEHHKDLLTAPAFDSESSFDQYGISNFIKRQNSLIEKNKLINNDMSSNIISLGKIAEKENTLKKLDQAFKRNNNQNLSQNGTISSLKYDISSNKIRNNHHHHHHHSYSSSPAAFLNKSNLLNDLLKGKSYLTSSSPSEFKLNNDNSGITKTILKNEYQNSSFQLNKSPNQNQYLSPLVKVFNNRILSPLEDEKNPVLSPMGFNAAMFLASNSLNSSSSSSYNLTKIQNKRKISVPSLSSTSSTNIINSPYNTTPIPTLNNTRNNVNANILKSASFDNISEIIYNNSPNINILQSIGDKQLSNSPVSENIDLMNRKNSIQSLTKISSLSNSQNQSQNSISSLNNNLLNVPAKKMSPYLDTLEYNVKKSNSLQLTSSGINSRIVNSSSSFPSINNTNSFLENNNNSLINKISDKENIVSSPQQDLLLNTDDPTSPSFGIESNVKIINSLLLKEYNNYILNQSKQSSKTKKTPSIILTPSAPNLNNSIDSKYDSLILPSRELDDQKEDILNINTSLQQNNDDKEMNVTNNVNNYRNNSNNSNDNVTSTINNKISNTIPTVNQNNFYNTSFTLKDKNRVVINNSQNLDKDIIEVNISPKINNITINETKTETETRLINNNISNISNDNEKLNIDSSKDSITNNNDNKDSNKDKTNLQNRIESPSLILSKNQIKSKNDSELLESKPSTSHSDNQKKIEKENNLTEEKSSITSQKINKKRTNNKNEKFKKRTTKRRKVNDENILKQNTFESKISLDKTTEVNDDNNNTENKNENSKNNNNNNISNITVEANLNDNINNIHSNDNNLDKSLIENSNNTENELSNTTKNKMVIKEGKEKAIDEQKLNDSEKITKPKRSRKRKTKENNNNEIRKTINKKLKLEEHIEIDGDSDSSKVVNVKKEMNSNENHNSEKTVDTKDKDKQINIYNGRVTKNPRIFECKFKGCNKAFTKAHNLRSHERSHMNDRPYSCKYCEKSFVRQYDLLRHERIHTGVKPYVCKKCFAAFSRNDAYNKHIRSCLNEDK</sequence>
<dbReference type="OrthoDB" id="8922241at2759"/>
<dbReference type="InterPro" id="IPR013087">
    <property type="entry name" value="Znf_C2H2_type"/>
</dbReference>
<evidence type="ECO:0000256" key="1">
    <source>
        <dbReference type="ARBA" id="ARBA00004123"/>
    </source>
</evidence>
<feature type="region of interest" description="Disordered" evidence="11">
    <location>
        <begin position="631"/>
        <end position="788"/>
    </location>
</feature>
<keyword evidence="2" id="KW-0479">Metal-binding</keyword>
<dbReference type="STRING" id="1754190.A0A1Y2FKV2"/>
<keyword evidence="14" id="KW-1185">Reference proteome</keyword>
<dbReference type="PROSITE" id="PS50157">
    <property type="entry name" value="ZINC_FINGER_C2H2_2"/>
    <property type="match status" value="3"/>
</dbReference>
<feature type="compositionally biased region" description="Polar residues" evidence="11">
    <location>
        <begin position="663"/>
        <end position="680"/>
    </location>
</feature>
<dbReference type="GO" id="GO:0000978">
    <property type="term" value="F:RNA polymerase II cis-regulatory region sequence-specific DNA binding"/>
    <property type="evidence" value="ECO:0007669"/>
    <property type="project" value="TreeGrafter"/>
</dbReference>
<protein>
    <recommendedName>
        <fullName evidence="12">C2H2-type domain-containing protein</fullName>
    </recommendedName>
</protein>
<feature type="domain" description="C2H2-type" evidence="12">
    <location>
        <begin position="941"/>
        <end position="970"/>
    </location>
</feature>
<keyword evidence="9" id="KW-0539">Nucleus</keyword>
<feature type="compositionally biased region" description="Basic and acidic residues" evidence="11">
    <location>
        <begin position="835"/>
        <end position="856"/>
    </location>
</feature>
<keyword evidence="8" id="KW-0804">Transcription</keyword>
<keyword evidence="3" id="KW-0677">Repeat</keyword>
<keyword evidence="4 10" id="KW-0863">Zinc-finger</keyword>